<proteinExistence type="predicted"/>
<evidence type="ECO:0000313" key="2">
    <source>
        <dbReference type="Proteomes" id="UP001054945"/>
    </source>
</evidence>
<reference evidence="1 2" key="1">
    <citation type="submission" date="2021-06" db="EMBL/GenBank/DDBJ databases">
        <title>Caerostris extrusa draft genome.</title>
        <authorList>
            <person name="Kono N."/>
            <person name="Arakawa K."/>
        </authorList>
    </citation>
    <scope>NUCLEOTIDE SEQUENCE [LARGE SCALE GENOMIC DNA]</scope>
</reference>
<sequence>INQYQQRQCYDICRMGLQRGVVIVDVASFEAATELGAYDEEHENRRRGRISSPNLSFRRITFLVTTSW</sequence>
<gene>
    <name evidence="1" type="ORF">CEXT_13841</name>
</gene>
<name>A0AAV4NMZ0_CAEEX</name>
<keyword evidence="2" id="KW-1185">Reference proteome</keyword>
<comment type="caution">
    <text evidence="1">The sequence shown here is derived from an EMBL/GenBank/DDBJ whole genome shotgun (WGS) entry which is preliminary data.</text>
</comment>
<organism evidence="1 2">
    <name type="scientific">Caerostris extrusa</name>
    <name type="common">Bark spider</name>
    <name type="synonym">Caerostris bankana</name>
    <dbReference type="NCBI Taxonomy" id="172846"/>
    <lineage>
        <taxon>Eukaryota</taxon>
        <taxon>Metazoa</taxon>
        <taxon>Ecdysozoa</taxon>
        <taxon>Arthropoda</taxon>
        <taxon>Chelicerata</taxon>
        <taxon>Arachnida</taxon>
        <taxon>Araneae</taxon>
        <taxon>Araneomorphae</taxon>
        <taxon>Entelegynae</taxon>
        <taxon>Araneoidea</taxon>
        <taxon>Araneidae</taxon>
        <taxon>Caerostris</taxon>
    </lineage>
</organism>
<protein>
    <submittedName>
        <fullName evidence="1">Uncharacterized protein</fullName>
    </submittedName>
</protein>
<evidence type="ECO:0000313" key="1">
    <source>
        <dbReference type="EMBL" id="GIX84899.1"/>
    </source>
</evidence>
<accession>A0AAV4NMZ0</accession>
<dbReference type="AlphaFoldDB" id="A0AAV4NMZ0"/>
<dbReference type="Proteomes" id="UP001054945">
    <property type="component" value="Unassembled WGS sequence"/>
</dbReference>
<feature type="non-terminal residue" evidence="1">
    <location>
        <position position="1"/>
    </location>
</feature>
<dbReference type="EMBL" id="BPLR01021012">
    <property type="protein sequence ID" value="GIX84899.1"/>
    <property type="molecule type" value="Genomic_DNA"/>
</dbReference>